<dbReference type="Proteomes" id="UP000470302">
    <property type="component" value="Unassembled WGS sequence"/>
</dbReference>
<name>A0A845G8I8_9BURK</name>
<dbReference type="RefSeq" id="WP_161099705.1">
    <property type="nucleotide sequence ID" value="NZ_WWCW01000156.1"/>
</dbReference>
<reference evidence="1 2" key="1">
    <citation type="submission" date="2020-01" db="EMBL/GenBank/DDBJ databases">
        <title>Novel species isolated from a subtropical stream in China.</title>
        <authorList>
            <person name="Lu H."/>
        </authorList>
    </citation>
    <scope>NUCLEOTIDE SEQUENCE [LARGE SCALE GENOMIC DNA]</scope>
    <source>
        <strain evidence="1 2">FT82W</strain>
    </source>
</reference>
<evidence type="ECO:0000313" key="1">
    <source>
        <dbReference type="EMBL" id="MYM91003.1"/>
    </source>
</evidence>
<sequence length="119" mass="13453">MIDPRTLVPSLQDLRTEVFDELSRYRGLPLLIWTGDDGVEHTYVERRFVPGPEALSAAGVVAVNDQDRLDNIAAVQFGEATLWWRIADANRALQPDELTRRLGRRLLITFAEGTPAPRR</sequence>
<comment type="caution">
    <text evidence="1">The sequence shown here is derived from an EMBL/GenBank/DDBJ whole genome shotgun (WGS) entry which is preliminary data.</text>
</comment>
<gene>
    <name evidence="1" type="ORF">GTP91_27990</name>
</gene>
<evidence type="ECO:0000313" key="2">
    <source>
        <dbReference type="Proteomes" id="UP000470302"/>
    </source>
</evidence>
<dbReference type="AlphaFoldDB" id="A0A845G8I8"/>
<dbReference type="EMBL" id="WWCW01000156">
    <property type="protein sequence ID" value="MYM91003.1"/>
    <property type="molecule type" value="Genomic_DNA"/>
</dbReference>
<organism evidence="1 2">
    <name type="scientific">Duganella vulcania</name>
    <dbReference type="NCBI Taxonomy" id="2692166"/>
    <lineage>
        <taxon>Bacteria</taxon>
        <taxon>Pseudomonadati</taxon>
        <taxon>Pseudomonadota</taxon>
        <taxon>Betaproteobacteria</taxon>
        <taxon>Burkholderiales</taxon>
        <taxon>Oxalobacteraceae</taxon>
        <taxon>Telluria group</taxon>
        <taxon>Duganella</taxon>
    </lineage>
</organism>
<protein>
    <submittedName>
        <fullName evidence="1">LysM domain-containing protein</fullName>
    </submittedName>
</protein>
<proteinExistence type="predicted"/>
<accession>A0A845G8I8</accession>